<protein>
    <recommendedName>
        <fullName evidence="3">Phosphotransferase enzyme family protein</fullName>
    </recommendedName>
</protein>
<dbReference type="InterPro" id="IPR011009">
    <property type="entry name" value="Kinase-like_dom_sf"/>
</dbReference>
<dbReference type="SUPFAM" id="SSF56112">
    <property type="entry name" value="Protein kinase-like (PK-like)"/>
    <property type="match status" value="1"/>
</dbReference>
<keyword evidence="2" id="KW-1185">Reference proteome</keyword>
<dbReference type="EMBL" id="JBITLE010000006">
    <property type="protein sequence ID" value="MFI7264091.1"/>
    <property type="molecule type" value="Genomic_DNA"/>
</dbReference>
<organism evidence="1 2">
    <name type="scientific">Micromonospora maritima</name>
    <dbReference type="NCBI Taxonomy" id="986711"/>
    <lineage>
        <taxon>Bacteria</taxon>
        <taxon>Bacillati</taxon>
        <taxon>Actinomycetota</taxon>
        <taxon>Actinomycetes</taxon>
        <taxon>Micromonosporales</taxon>
        <taxon>Micromonosporaceae</taxon>
        <taxon>Micromonospora</taxon>
    </lineage>
</organism>
<name>A0ABW7ZPU4_9ACTN</name>
<dbReference type="RefSeq" id="WP_396770046.1">
    <property type="nucleotide sequence ID" value="NZ_JBITLA010000008.1"/>
</dbReference>
<dbReference type="Proteomes" id="UP001612812">
    <property type="component" value="Unassembled WGS sequence"/>
</dbReference>
<proteinExistence type="predicted"/>
<accession>A0ABW7ZPU4</accession>
<reference evidence="1 2" key="1">
    <citation type="submission" date="2024-10" db="EMBL/GenBank/DDBJ databases">
        <title>The Natural Products Discovery Center: Release of the First 8490 Sequenced Strains for Exploring Actinobacteria Biosynthetic Diversity.</title>
        <authorList>
            <person name="Kalkreuter E."/>
            <person name="Kautsar S.A."/>
            <person name="Yang D."/>
            <person name="Bader C.D."/>
            <person name="Teijaro C.N."/>
            <person name="Fluegel L."/>
            <person name="Davis C.M."/>
            <person name="Simpson J.R."/>
            <person name="Lauterbach L."/>
            <person name="Steele A.D."/>
            <person name="Gui C."/>
            <person name="Meng S."/>
            <person name="Li G."/>
            <person name="Viehrig K."/>
            <person name="Ye F."/>
            <person name="Su P."/>
            <person name="Kiefer A.F."/>
            <person name="Nichols A."/>
            <person name="Cepeda A.J."/>
            <person name="Yan W."/>
            <person name="Fan B."/>
            <person name="Jiang Y."/>
            <person name="Adhikari A."/>
            <person name="Zheng C.-J."/>
            <person name="Schuster L."/>
            <person name="Cowan T.M."/>
            <person name="Smanski M.J."/>
            <person name="Chevrette M.G."/>
            <person name="De Carvalho L.P.S."/>
            <person name="Shen B."/>
        </authorList>
    </citation>
    <scope>NUCLEOTIDE SEQUENCE [LARGE SCALE GENOMIC DNA]</scope>
    <source>
        <strain evidence="1 2">NPDC049845</strain>
    </source>
</reference>
<sequence length="149" mass="15758">MFEPDPADAFVVFGDQDSGCLSFGVRAAGRRWFVKQARTPQARVSLTRALGLHAAVRHPGIVRPELVRDGTDGPTLIYPWCDGTVLNHATVHGSDRAGLAGFQRLPVTEARAALAVISTPTWPSAPPATSRSTCTTVLSSTTSTRTGCG</sequence>
<gene>
    <name evidence="1" type="ORF">ACIBP4_17570</name>
</gene>
<comment type="caution">
    <text evidence="1">The sequence shown here is derived from an EMBL/GenBank/DDBJ whole genome shotgun (WGS) entry which is preliminary data.</text>
</comment>
<evidence type="ECO:0000313" key="1">
    <source>
        <dbReference type="EMBL" id="MFI7264091.1"/>
    </source>
</evidence>
<evidence type="ECO:0000313" key="2">
    <source>
        <dbReference type="Proteomes" id="UP001612812"/>
    </source>
</evidence>
<evidence type="ECO:0008006" key="3">
    <source>
        <dbReference type="Google" id="ProtNLM"/>
    </source>
</evidence>